<keyword evidence="8" id="KW-1185">Reference proteome</keyword>
<name>A0ABM8BRP4_9MOLU</name>
<reference evidence="7 8" key="1">
    <citation type="journal article" date="2022" name="Front. Microbiol.">
        <title>Male-killing mechanisms vary between Spiroplasma species.</title>
        <authorList>
            <person name="Arai H."/>
            <person name="Inoue M."/>
            <person name="Kageyama D."/>
        </authorList>
    </citation>
    <scope>NUCLEOTIDE SEQUENCE [LARGE SCALE GENOMIC DNA]</scope>
    <source>
        <strain evidence="8">sHm</strain>
    </source>
</reference>
<protein>
    <recommendedName>
        <fullName evidence="6">Mutator family transposase</fullName>
    </recommendedName>
</protein>
<evidence type="ECO:0000256" key="5">
    <source>
        <dbReference type="ARBA" id="ARBA00023172"/>
    </source>
</evidence>
<proteinExistence type="inferred from homology"/>
<dbReference type="Proteomes" id="UP001163387">
    <property type="component" value="Chromosome"/>
</dbReference>
<comment type="function">
    <text evidence="1 6">Required for the transposition of the insertion element.</text>
</comment>
<dbReference type="PANTHER" id="PTHR33217:SF5">
    <property type="entry name" value="MUTATOR FAMILY TRANSPOSASE"/>
    <property type="match status" value="1"/>
</dbReference>
<gene>
    <name evidence="7" type="ORF">SHM_00890</name>
</gene>
<evidence type="ECO:0000256" key="2">
    <source>
        <dbReference type="ARBA" id="ARBA00010961"/>
    </source>
</evidence>
<keyword evidence="5 6" id="KW-0233">DNA recombination</keyword>
<evidence type="ECO:0000313" key="8">
    <source>
        <dbReference type="Proteomes" id="UP001163387"/>
    </source>
</evidence>
<dbReference type="EMBL" id="AP026933">
    <property type="protein sequence ID" value="BDT02443.1"/>
    <property type="molecule type" value="Genomic_DNA"/>
</dbReference>
<comment type="similarity">
    <text evidence="2 6">Belongs to the transposase mutator family.</text>
</comment>
<evidence type="ECO:0000256" key="3">
    <source>
        <dbReference type="ARBA" id="ARBA00022578"/>
    </source>
</evidence>
<dbReference type="NCBIfam" id="NF033543">
    <property type="entry name" value="transpos_IS256"/>
    <property type="match status" value="1"/>
</dbReference>
<keyword evidence="3 6" id="KW-0815">Transposition</keyword>
<dbReference type="Pfam" id="PF00872">
    <property type="entry name" value="Transposase_mut"/>
    <property type="match status" value="1"/>
</dbReference>
<evidence type="ECO:0000256" key="6">
    <source>
        <dbReference type="RuleBase" id="RU365089"/>
    </source>
</evidence>
<evidence type="ECO:0000256" key="1">
    <source>
        <dbReference type="ARBA" id="ARBA00002190"/>
    </source>
</evidence>
<dbReference type="PROSITE" id="PS01007">
    <property type="entry name" value="TRANSPOSASE_MUTATOR"/>
    <property type="match status" value="1"/>
</dbReference>
<dbReference type="PANTHER" id="PTHR33217">
    <property type="entry name" value="TRANSPOSASE FOR INSERTION SEQUENCE ELEMENT IS1081"/>
    <property type="match status" value="1"/>
</dbReference>
<organism evidence="7 8">
    <name type="scientific">Spiroplasma ixodetis</name>
    <dbReference type="NCBI Taxonomy" id="2141"/>
    <lineage>
        <taxon>Bacteria</taxon>
        <taxon>Bacillati</taxon>
        <taxon>Mycoplasmatota</taxon>
        <taxon>Mollicutes</taxon>
        <taxon>Entomoplasmatales</taxon>
        <taxon>Spiroplasmataceae</taxon>
        <taxon>Spiroplasma</taxon>
    </lineage>
</organism>
<sequence>MTRKSELQMAKKDNFNNNDPISKAVDLLLENTEDLTTVFKPGGLYKELTKRLVEKMLNSEMQNYLGYEKNQHSTTENARNGTSSKKLITQQGKIEIDVPRDRNSNFTPVIVPKRQRRFDGFDQQVLSLYAKGMTLSDIRMQLQELYHGADISESVISQITDDVIDDVKAWQNRPLESIYPIVYFDYIVVKVRQDKRIINKSVYIALGVDLEGKKDVLGLWISENEGSKFWLSNFTEMKNRGLNDILIACSDNLTGMSEAIQSVYPKTEHQLCIVHQIRNSLKYVSYKHRKGLVADLKPIYSACSEEQAMQALESFESKWNKQYPQITKSWYKNWDNLMVFISYPVEIKRVIYTTNAIESVNSQLRKIIRNKKVFPNDMAVFKIFYLAIENITKKWTLPIQNWNTAIAHFMIKFEDRIWTSRIK</sequence>
<evidence type="ECO:0000256" key="4">
    <source>
        <dbReference type="ARBA" id="ARBA00023125"/>
    </source>
</evidence>
<evidence type="ECO:0000313" key="7">
    <source>
        <dbReference type="EMBL" id="BDT02443.1"/>
    </source>
</evidence>
<keyword evidence="6" id="KW-0814">Transposable element</keyword>
<dbReference type="InterPro" id="IPR001207">
    <property type="entry name" value="Transposase_mutator"/>
</dbReference>
<keyword evidence="4 6" id="KW-0238">DNA-binding</keyword>
<accession>A0ABM8BRP4</accession>